<dbReference type="InterPro" id="IPR013783">
    <property type="entry name" value="Ig-like_fold"/>
</dbReference>
<feature type="transmembrane region" description="Helical" evidence="2">
    <location>
        <begin position="135"/>
        <end position="152"/>
    </location>
</feature>
<reference evidence="4" key="1">
    <citation type="submission" date="2020-05" db="EMBL/GenBank/DDBJ databases">
        <authorList>
            <person name="Chiriac C."/>
            <person name="Salcher M."/>
            <person name="Ghai R."/>
            <person name="Kavagutti S V."/>
        </authorList>
    </citation>
    <scope>NUCLEOTIDE SEQUENCE</scope>
</reference>
<feature type="compositionally biased region" description="Low complexity" evidence="1">
    <location>
        <begin position="109"/>
        <end position="123"/>
    </location>
</feature>
<dbReference type="AlphaFoldDB" id="A0A6J5YLT0"/>
<proteinExistence type="predicted"/>
<keyword evidence="2" id="KW-0472">Membrane</keyword>
<feature type="compositionally biased region" description="Basic residues" evidence="1">
    <location>
        <begin position="1"/>
        <end position="81"/>
    </location>
</feature>
<sequence>MAVKKKAATKKVAKKVAKKAPAKKAPAKKKSAAKKVAKKAPAKKKAAAKKVTKKAPAKKTAAKKVTKKAAKKAPAKKKSAVKKSTSAGKIVIPPVPLGGAKSSSRVNVTTTPTPAKPAAPTKPSVAPKQGTSPRVLIAAIIGIALLAVIVISRPASTSDDAAPVATESAAPEMTEEATPEMTEEATPEATEPAATEPVAAVEAPGRFIGNWKDAEKSVMVITWKAPAATAGLTGYKFEVRSGMGEWKESGMLPATQLSIEFTKGSADGSTSFRVSSVYSDGQIATAKAFGFAGQFA</sequence>
<dbReference type="EMBL" id="CAESAF010000010">
    <property type="protein sequence ID" value="CAB4331475.1"/>
    <property type="molecule type" value="Genomic_DNA"/>
</dbReference>
<evidence type="ECO:0000313" key="4">
    <source>
        <dbReference type="EMBL" id="CAB4331475.1"/>
    </source>
</evidence>
<keyword evidence="2" id="KW-1133">Transmembrane helix</keyword>
<name>A0A6J5YLT0_9ZZZZ</name>
<feature type="domain" description="Fibronectin type-III" evidence="3">
    <location>
        <begin position="203"/>
        <end position="296"/>
    </location>
</feature>
<dbReference type="Gene3D" id="2.60.40.10">
    <property type="entry name" value="Immunoglobulins"/>
    <property type="match status" value="1"/>
</dbReference>
<feature type="region of interest" description="Disordered" evidence="1">
    <location>
        <begin position="157"/>
        <end position="195"/>
    </location>
</feature>
<protein>
    <submittedName>
        <fullName evidence="4">Unannotated protein</fullName>
    </submittedName>
</protein>
<evidence type="ECO:0000256" key="1">
    <source>
        <dbReference type="SAM" id="MobiDB-lite"/>
    </source>
</evidence>
<dbReference type="InterPro" id="IPR003961">
    <property type="entry name" value="FN3_dom"/>
</dbReference>
<gene>
    <name evidence="4" type="ORF">UFOPK3574_00209</name>
</gene>
<evidence type="ECO:0000256" key="2">
    <source>
        <dbReference type="SAM" id="Phobius"/>
    </source>
</evidence>
<feature type="region of interest" description="Disordered" evidence="1">
    <location>
        <begin position="1"/>
        <end position="129"/>
    </location>
</feature>
<feature type="compositionally biased region" description="Acidic residues" evidence="1">
    <location>
        <begin position="173"/>
        <end position="186"/>
    </location>
</feature>
<organism evidence="4">
    <name type="scientific">freshwater metagenome</name>
    <dbReference type="NCBI Taxonomy" id="449393"/>
    <lineage>
        <taxon>unclassified sequences</taxon>
        <taxon>metagenomes</taxon>
        <taxon>ecological metagenomes</taxon>
    </lineage>
</organism>
<evidence type="ECO:0000259" key="3">
    <source>
        <dbReference type="PROSITE" id="PS50853"/>
    </source>
</evidence>
<accession>A0A6J5YLT0</accession>
<dbReference type="PROSITE" id="PS50853">
    <property type="entry name" value="FN3"/>
    <property type="match status" value="1"/>
</dbReference>
<keyword evidence="2" id="KW-0812">Transmembrane</keyword>